<dbReference type="InterPro" id="IPR027417">
    <property type="entry name" value="P-loop_NTPase"/>
</dbReference>
<keyword evidence="5" id="KW-0234">DNA repair</keyword>
<reference evidence="10" key="2">
    <citation type="submission" date="2015-01" db="EMBL/GenBank/DDBJ databases">
        <title>Evolutionary Origins and Diversification of the Mycorrhizal Mutualists.</title>
        <authorList>
            <consortium name="DOE Joint Genome Institute"/>
            <consortium name="Mycorrhizal Genomics Consortium"/>
            <person name="Kohler A."/>
            <person name="Kuo A."/>
            <person name="Nagy L.G."/>
            <person name="Floudas D."/>
            <person name="Copeland A."/>
            <person name="Barry K.W."/>
            <person name="Cichocki N."/>
            <person name="Veneault-Fourrey C."/>
            <person name="LaButti K."/>
            <person name="Lindquist E.A."/>
            <person name="Lipzen A."/>
            <person name="Lundell T."/>
            <person name="Morin E."/>
            <person name="Murat C."/>
            <person name="Riley R."/>
            <person name="Ohm R."/>
            <person name="Sun H."/>
            <person name="Tunlid A."/>
            <person name="Henrissat B."/>
            <person name="Grigoriev I.V."/>
            <person name="Hibbett D.S."/>
            <person name="Martin F."/>
        </authorList>
    </citation>
    <scope>NUCLEOTIDE SEQUENCE [LARGE SCALE GENOMIC DNA]</scope>
    <source>
        <strain evidence="10">h7</strain>
    </source>
</reference>
<accession>A0A0C2YGP9</accession>
<sequence>MVWEVAGESSAGKTQLALQLSLFVQAPRDLGGLSACACYLTTSAKLPTNRLVQISELNETLSSTDCGLTHVHTLAIPTAAMLHQVLSTTFPSFAATKPGGRQIKLLIIDALGELFHSDNKTTTSTLVERSKYIVSISASLHELASQHKMAVVVLNEVVDTFDHPTLQLWDGKDLLYQYQSRWFNTAEFFGEGKKQASLGLAWANQVNTRIILSRTGKRRYLTEEDLPKRLRLIDGNSNHLQPSNRQVDEDRLQPTLIRRLSVIFSNVTSPISLEYIVTEKGICLLGDEEQAPWTADRVDNEHTMQVEEISAIEQPPPEPDTNVPLTSEGTTASIKQLHLGLEGDEFENSLWSTAESYENLDWDALEASLTQRTT</sequence>
<dbReference type="STRING" id="686832.A0A0C2YGP9"/>
<dbReference type="PANTHER" id="PTHR46487">
    <property type="entry name" value="DNA REPAIR PROTEIN XRCC3"/>
    <property type="match status" value="1"/>
</dbReference>
<proteinExistence type="predicted"/>
<evidence type="ECO:0000259" key="8">
    <source>
        <dbReference type="PROSITE" id="PS50162"/>
    </source>
</evidence>
<organism evidence="9 10">
    <name type="scientific">Hebeloma cylindrosporum</name>
    <dbReference type="NCBI Taxonomy" id="76867"/>
    <lineage>
        <taxon>Eukaryota</taxon>
        <taxon>Fungi</taxon>
        <taxon>Dikarya</taxon>
        <taxon>Basidiomycota</taxon>
        <taxon>Agaricomycotina</taxon>
        <taxon>Agaricomycetes</taxon>
        <taxon>Agaricomycetidae</taxon>
        <taxon>Agaricales</taxon>
        <taxon>Agaricineae</taxon>
        <taxon>Hymenogastraceae</taxon>
        <taxon>Hebeloma</taxon>
    </lineage>
</organism>
<keyword evidence="10" id="KW-1185">Reference proteome</keyword>
<dbReference type="GO" id="GO:0090656">
    <property type="term" value="P:t-circle formation"/>
    <property type="evidence" value="ECO:0007669"/>
    <property type="project" value="TreeGrafter"/>
</dbReference>
<evidence type="ECO:0000256" key="7">
    <source>
        <dbReference type="SAM" id="MobiDB-lite"/>
    </source>
</evidence>
<dbReference type="AlphaFoldDB" id="A0A0C2YGP9"/>
<dbReference type="GO" id="GO:0000400">
    <property type="term" value="F:four-way junction DNA binding"/>
    <property type="evidence" value="ECO:0007669"/>
    <property type="project" value="TreeGrafter"/>
</dbReference>
<dbReference type="EMBL" id="KN831768">
    <property type="protein sequence ID" value="KIM48883.1"/>
    <property type="molecule type" value="Genomic_DNA"/>
</dbReference>
<evidence type="ECO:0000256" key="6">
    <source>
        <dbReference type="ARBA" id="ARBA00023242"/>
    </source>
</evidence>
<dbReference type="Proteomes" id="UP000053424">
    <property type="component" value="Unassembled WGS sequence"/>
</dbReference>
<dbReference type="InterPro" id="IPR047348">
    <property type="entry name" value="XRCC3-like_C"/>
</dbReference>
<dbReference type="GO" id="GO:0071140">
    <property type="term" value="P:resolution of mitotic recombination intermediates"/>
    <property type="evidence" value="ECO:0007669"/>
    <property type="project" value="TreeGrafter"/>
</dbReference>
<evidence type="ECO:0000256" key="3">
    <source>
        <dbReference type="ARBA" id="ARBA00022763"/>
    </source>
</evidence>
<dbReference type="GO" id="GO:0061982">
    <property type="term" value="P:meiosis I cell cycle process"/>
    <property type="evidence" value="ECO:0007669"/>
    <property type="project" value="UniProtKB-ARBA"/>
</dbReference>
<keyword evidence="2" id="KW-0547">Nucleotide-binding</keyword>
<dbReference type="HOGENOM" id="CLU_044372_0_0_1"/>
<reference evidence="9 10" key="1">
    <citation type="submission" date="2014-04" db="EMBL/GenBank/DDBJ databases">
        <authorList>
            <consortium name="DOE Joint Genome Institute"/>
            <person name="Kuo A."/>
            <person name="Gay G."/>
            <person name="Dore J."/>
            <person name="Kohler A."/>
            <person name="Nagy L.G."/>
            <person name="Floudas D."/>
            <person name="Copeland A."/>
            <person name="Barry K.W."/>
            <person name="Cichocki N."/>
            <person name="Veneault-Fourrey C."/>
            <person name="LaButti K."/>
            <person name="Lindquist E.A."/>
            <person name="Lipzen A."/>
            <person name="Lundell T."/>
            <person name="Morin E."/>
            <person name="Murat C."/>
            <person name="Sun H."/>
            <person name="Tunlid A."/>
            <person name="Henrissat B."/>
            <person name="Grigoriev I.V."/>
            <person name="Hibbett D.S."/>
            <person name="Martin F."/>
            <person name="Nordberg H.P."/>
            <person name="Cantor M.N."/>
            <person name="Hua S.X."/>
        </authorList>
    </citation>
    <scope>NUCLEOTIDE SEQUENCE [LARGE SCALE GENOMIC DNA]</scope>
    <source>
        <strain evidence="10">h7</strain>
    </source>
</reference>
<dbReference type="InterPro" id="IPR020588">
    <property type="entry name" value="RecA_ATP-bd"/>
</dbReference>
<dbReference type="SUPFAM" id="SSF52540">
    <property type="entry name" value="P-loop containing nucleoside triphosphate hydrolases"/>
    <property type="match status" value="1"/>
</dbReference>
<dbReference type="GO" id="GO:0000722">
    <property type="term" value="P:telomere maintenance via recombination"/>
    <property type="evidence" value="ECO:0007669"/>
    <property type="project" value="TreeGrafter"/>
</dbReference>
<name>A0A0C2YGP9_HEBCY</name>
<evidence type="ECO:0000313" key="9">
    <source>
        <dbReference type="EMBL" id="KIM48883.1"/>
    </source>
</evidence>
<keyword evidence="4" id="KW-0067">ATP-binding</keyword>
<comment type="subcellular location">
    <subcellularLocation>
        <location evidence="1">Nucleus</location>
    </subcellularLocation>
</comment>
<feature type="domain" description="RecA family profile 1" evidence="8">
    <location>
        <begin position="1"/>
        <end position="157"/>
    </location>
</feature>
<dbReference type="PROSITE" id="PS50162">
    <property type="entry name" value="RECA_2"/>
    <property type="match status" value="1"/>
</dbReference>
<dbReference type="GO" id="GO:0005657">
    <property type="term" value="C:replication fork"/>
    <property type="evidence" value="ECO:0007669"/>
    <property type="project" value="TreeGrafter"/>
</dbReference>
<dbReference type="PANTHER" id="PTHR46487:SF1">
    <property type="entry name" value="DNA REPAIR PROTEIN XRCC3"/>
    <property type="match status" value="1"/>
</dbReference>
<dbReference type="GO" id="GO:0140664">
    <property type="term" value="F:ATP-dependent DNA damage sensor activity"/>
    <property type="evidence" value="ECO:0007669"/>
    <property type="project" value="InterPro"/>
</dbReference>
<evidence type="ECO:0000313" key="10">
    <source>
        <dbReference type="Proteomes" id="UP000053424"/>
    </source>
</evidence>
<protein>
    <recommendedName>
        <fullName evidence="8">RecA family profile 1 domain-containing protein</fullName>
    </recommendedName>
</protein>
<evidence type="ECO:0000256" key="4">
    <source>
        <dbReference type="ARBA" id="ARBA00022840"/>
    </source>
</evidence>
<keyword evidence="3" id="KW-0227">DNA damage</keyword>
<feature type="region of interest" description="Disordered" evidence="7">
    <location>
        <begin position="309"/>
        <end position="328"/>
    </location>
</feature>
<dbReference type="GO" id="GO:0005524">
    <property type="term" value="F:ATP binding"/>
    <property type="evidence" value="ECO:0007669"/>
    <property type="project" value="UniProtKB-KW"/>
</dbReference>
<evidence type="ECO:0000256" key="2">
    <source>
        <dbReference type="ARBA" id="ARBA00022741"/>
    </source>
</evidence>
<dbReference type="Gene3D" id="3.40.50.300">
    <property type="entry name" value="P-loop containing nucleotide triphosphate hydrolases"/>
    <property type="match status" value="1"/>
</dbReference>
<gene>
    <name evidence="9" type="ORF">M413DRAFT_89112</name>
</gene>
<dbReference type="InterPro" id="IPR013632">
    <property type="entry name" value="Rad51_C"/>
</dbReference>
<dbReference type="CDD" id="cd19491">
    <property type="entry name" value="XRCC3"/>
    <property type="match status" value="1"/>
</dbReference>
<dbReference type="OrthoDB" id="1861185at2759"/>
<dbReference type="GO" id="GO:0045003">
    <property type="term" value="P:double-strand break repair via synthesis-dependent strand annealing"/>
    <property type="evidence" value="ECO:0007669"/>
    <property type="project" value="TreeGrafter"/>
</dbReference>
<evidence type="ECO:0000256" key="1">
    <source>
        <dbReference type="ARBA" id="ARBA00004123"/>
    </source>
</evidence>
<evidence type="ECO:0000256" key="5">
    <source>
        <dbReference type="ARBA" id="ARBA00023204"/>
    </source>
</evidence>
<dbReference type="Pfam" id="PF08423">
    <property type="entry name" value="Rad51"/>
    <property type="match status" value="1"/>
</dbReference>
<keyword evidence="6" id="KW-0539">Nucleus</keyword>
<dbReference type="GO" id="GO:0033065">
    <property type="term" value="C:Rad51C-XRCC3 complex"/>
    <property type="evidence" value="ECO:0007669"/>
    <property type="project" value="TreeGrafter"/>
</dbReference>